<organism evidence="1 2">
    <name type="scientific">Roseateles aquatilis</name>
    <dbReference type="NCBI Taxonomy" id="431061"/>
    <lineage>
        <taxon>Bacteria</taxon>
        <taxon>Pseudomonadati</taxon>
        <taxon>Pseudomonadota</taxon>
        <taxon>Betaproteobacteria</taxon>
        <taxon>Burkholderiales</taxon>
        <taxon>Sphaerotilaceae</taxon>
        <taxon>Roseateles</taxon>
    </lineage>
</organism>
<dbReference type="Proteomes" id="UP000197468">
    <property type="component" value="Unassembled WGS sequence"/>
</dbReference>
<comment type="caution">
    <text evidence="1">The sequence shown here is derived from an EMBL/GenBank/DDBJ whole genome shotgun (WGS) entry which is preliminary data.</text>
</comment>
<dbReference type="PANTHER" id="PTHR30024:SF21">
    <property type="entry name" value="ABC TRANSPORTER SUBSTRATE-BINDING PROTEIN"/>
    <property type="match status" value="1"/>
</dbReference>
<dbReference type="Gene3D" id="3.40.190.270">
    <property type="match status" value="1"/>
</dbReference>
<evidence type="ECO:0000313" key="1">
    <source>
        <dbReference type="EMBL" id="OWQ91866.1"/>
    </source>
</evidence>
<dbReference type="OrthoDB" id="7467011at2"/>
<accession>A0A246JGT7</accession>
<proteinExistence type="predicted"/>
<keyword evidence="2" id="KW-1185">Reference proteome</keyword>
<dbReference type="PANTHER" id="PTHR30024">
    <property type="entry name" value="ALIPHATIC SULFONATES-BINDING PROTEIN-RELATED"/>
    <property type="match status" value="1"/>
</dbReference>
<name>A0A246JGT7_9BURK</name>
<gene>
    <name evidence="1" type="ORF">CDN99_05700</name>
</gene>
<dbReference type="AlphaFoldDB" id="A0A246JGT7"/>
<dbReference type="EMBL" id="NIOF01000002">
    <property type="protein sequence ID" value="OWQ91866.1"/>
    <property type="molecule type" value="Genomic_DNA"/>
</dbReference>
<evidence type="ECO:0000313" key="2">
    <source>
        <dbReference type="Proteomes" id="UP000197468"/>
    </source>
</evidence>
<protein>
    <recommendedName>
        <fullName evidence="3">SsuA/THI5-like domain-containing protein</fullName>
    </recommendedName>
</protein>
<dbReference type="SUPFAM" id="SSF53850">
    <property type="entry name" value="Periplasmic binding protein-like II"/>
    <property type="match status" value="1"/>
</dbReference>
<dbReference type="Gene3D" id="3.40.190.10">
    <property type="entry name" value="Periplasmic binding protein-like II"/>
    <property type="match status" value="1"/>
</dbReference>
<sequence length="350" mass="39119">MSSVPDILWYTRTPNPTPLGLASQLGWFHDEFRADGIKIFTLEETPDPVLRQSRNDHHLPNSFRQGGNVPAIWARSQGAASRVVGLNWLDEYQGIVSLPGSGVLSPRDLRDRRIGLPLYSNRIESRRSEALHGFLVALEQAGLSLGQVEVVDVAVEPDGAEVTDAKLRHSQLRSSQTEYELLVQALRRGEVDAIYLKGDRGLQLTHEVGAQVVFDISRDPDPLVRAHNGTPRPITVHQSLIDEHPDLAARFLARILAVEQWAARHPDETLAYISRETGGEVPWVRRAYGQELHRRQGIDLAATSVRALETQKAFLLKWGFIQRDFSIGEWIEPDLLERARALSKGLAAVL</sequence>
<evidence type="ECO:0008006" key="3">
    <source>
        <dbReference type="Google" id="ProtNLM"/>
    </source>
</evidence>
<reference evidence="1 2" key="1">
    <citation type="journal article" date="2008" name="Int. J. Syst. Evol. Microbiol.">
        <title>Description of Roseateles aquatilis sp. nov. and Roseateles terrae sp. nov., in the class Betaproteobacteria, and emended description of the genus Roseateles.</title>
        <authorList>
            <person name="Gomila M."/>
            <person name="Bowien B."/>
            <person name="Falsen E."/>
            <person name="Moore E.R."/>
            <person name="Lalucat J."/>
        </authorList>
    </citation>
    <scope>NUCLEOTIDE SEQUENCE [LARGE SCALE GENOMIC DNA]</scope>
    <source>
        <strain evidence="1 2">CCUG 48205</strain>
    </source>
</reference>